<evidence type="ECO:0000256" key="1">
    <source>
        <dbReference type="ARBA" id="ARBA00004370"/>
    </source>
</evidence>
<evidence type="ECO:0000256" key="2">
    <source>
        <dbReference type="ARBA" id="ARBA00022692"/>
    </source>
</evidence>
<reference evidence="10" key="1">
    <citation type="journal article" date="2014" name="PLoS ONE">
        <title>Transcriptome-Based Identification of ABC Transporters in the Western Tarnished Plant Bug Lygus hesperus.</title>
        <authorList>
            <person name="Hull J.J."/>
            <person name="Chaney K."/>
            <person name="Geib S.M."/>
            <person name="Fabrick J.A."/>
            <person name="Brent C.S."/>
            <person name="Walsh D."/>
            <person name="Lavine L.C."/>
        </authorList>
    </citation>
    <scope>NUCLEOTIDE SEQUENCE</scope>
</reference>
<dbReference type="InterPro" id="IPR035979">
    <property type="entry name" value="RBD_domain_sf"/>
</dbReference>
<evidence type="ECO:0000256" key="6">
    <source>
        <dbReference type="ARBA" id="ARBA00022989"/>
    </source>
</evidence>
<dbReference type="Pfam" id="PF13639">
    <property type="entry name" value="zf-RING_2"/>
    <property type="match status" value="1"/>
</dbReference>
<evidence type="ECO:0000256" key="5">
    <source>
        <dbReference type="ARBA" id="ARBA00022833"/>
    </source>
</evidence>
<accession>A0A0A9W9Y7</accession>
<evidence type="ECO:0000256" key="7">
    <source>
        <dbReference type="ARBA" id="ARBA00023136"/>
    </source>
</evidence>
<evidence type="ECO:0000256" key="3">
    <source>
        <dbReference type="ARBA" id="ARBA00022723"/>
    </source>
</evidence>
<dbReference type="EMBL" id="GBRD01001048">
    <property type="protein sequence ID" value="JAG64773.1"/>
    <property type="molecule type" value="Transcribed_RNA"/>
</dbReference>
<feature type="domain" description="RING-type" evidence="9">
    <location>
        <begin position="34"/>
        <end position="75"/>
    </location>
</feature>
<dbReference type="AlphaFoldDB" id="A0A0A9W9Y7"/>
<protein>
    <recommendedName>
        <fullName evidence="9">RING-type domain-containing protein</fullName>
    </recommendedName>
</protein>
<dbReference type="InterPro" id="IPR012677">
    <property type="entry name" value="Nucleotide-bd_a/b_plait_sf"/>
</dbReference>
<name>A0A0A9W9Y7_LYGHE</name>
<evidence type="ECO:0000256" key="4">
    <source>
        <dbReference type="ARBA" id="ARBA00022771"/>
    </source>
</evidence>
<dbReference type="Gene3D" id="3.30.70.330">
    <property type="match status" value="1"/>
</dbReference>
<dbReference type="InterPro" id="IPR001841">
    <property type="entry name" value="Znf_RING"/>
</dbReference>
<dbReference type="Gene3D" id="3.30.40.10">
    <property type="entry name" value="Zinc/RING finger domain, C3HC4 (zinc finger)"/>
    <property type="match status" value="1"/>
</dbReference>
<dbReference type="InterPro" id="IPR013083">
    <property type="entry name" value="Znf_RING/FYVE/PHD"/>
</dbReference>
<dbReference type="PANTHER" id="PTHR46539:SF1">
    <property type="entry name" value="E3 UBIQUITIN-PROTEIN LIGASE ATL42"/>
    <property type="match status" value="1"/>
</dbReference>
<dbReference type="PROSITE" id="PS50089">
    <property type="entry name" value="ZF_RING_2"/>
    <property type="match status" value="1"/>
</dbReference>
<reference evidence="11" key="3">
    <citation type="submission" date="2014-09" db="EMBL/GenBank/DDBJ databases">
        <authorList>
            <person name="Magalhaes I.L.F."/>
            <person name="Oliveira U."/>
            <person name="Santos F.R."/>
            <person name="Vidigal T.H.D.A."/>
            <person name="Brescovit A.D."/>
            <person name="Santos A.J."/>
        </authorList>
    </citation>
    <scope>NUCLEOTIDE SEQUENCE</scope>
</reference>
<keyword evidence="4 8" id="KW-0863">Zinc-finger</keyword>
<dbReference type="PANTHER" id="PTHR46539">
    <property type="entry name" value="E3 UBIQUITIN-PROTEIN LIGASE ATL42"/>
    <property type="match status" value="1"/>
</dbReference>
<dbReference type="GO" id="GO:0016020">
    <property type="term" value="C:membrane"/>
    <property type="evidence" value="ECO:0007669"/>
    <property type="project" value="UniProtKB-SubCell"/>
</dbReference>
<dbReference type="GO" id="GO:0003676">
    <property type="term" value="F:nucleic acid binding"/>
    <property type="evidence" value="ECO:0007669"/>
    <property type="project" value="InterPro"/>
</dbReference>
<proteinExistence type="predicted"/>
<dbReference type="SMART" id="SM00184">
    <property type="entry name" value="RING"/>
    <property type="match status" value="1"/>
</dbReference>
<keyword evidence="7" id="KW-0472">Membrane</keyword>
<keyword evidence="3" id="KW-0479">Metal-binding</keyword>
<keyword evidence="5" id="KW-0862">Zinc</keyword>
<dbReference type="SUPFAM" id="SSF57850">
    <property type="entry name" value="RING/U-box"/>
    <property type="match status" value="1"/>
</dbReference>
<dbReference type="GO" id="GO:0008270">
    <property type="term" value="F:zinc ion binding"/>
    <property type="evidence" value="ECO:0007669"/>
    <property type="project" value="UniProtKB-KW"/>
</dbReference>
<evidence type="ECO:0000313" key="11">
    <source>
        <dbReference type="EMBL" id="JAG64773.1"/>
    </source>
</evidence>
<organism evidence="10">
    <name type="scientific">Lygus hesperus</name>
    <name type="common">Western plant bug</name>
    <dbReference type="NCBI Taxonomy" id="30085"/>
    <lineage>
        <taxon>Eukaryota</taxon>
        <taxon>Metazoa</taxon>
        <taxon>Ecdysozoa</taxon>
        <taxon>Arthropoda</taxon>
        <taxon>Hexapoda</taxon>
        <taxon>Insecta</taxon>
        <taxon>Pterygota</taxon>
        <taxon>Neoptera</taxon>
        <taxon>Paraneoptera</taxon>
        <taxon>Hemiptera</taxon>
        <taxon>Heteroptera</taxon>
        <taxon>Panheteroptera</taxon>
        <taxon>Cimicomorpha</taxon>
        <taxon>Miridae</taxon>
        <taxon>Mirini</taxon>
        <taxon>Lygus</taxon>
    </lineage>
</organism>
<gene>
    <name evidence="10" type="ORF">CM83_17829</name>
</gene>
<dbReference type="EMBL" id="GBHO01038337">
    <property type="protein sequence ID" value="JAG05267.1"/>
    <property type="molecule type" value="Transcribed_RNA"/>
</dbReference>
<reference evidence="10" key="2">
    <citation type="submission" date="2014-07" db="EMBL/GenBank/DDBJ databases">
        <authorList>
            <person name="Hull J."/>
        </authorList>
    </citation>
    <scope>NUCLEOTIDE SEQUENCE</scope>
</reference>
<dbReference type="SUPFAM" id="SSF54928">
    <property type="entry name" value="RNA-binding domain, RBD"/>
    <property type="match status" value="1"/>
</dbReference>
<evidence type="ECO:0000313" key="10">
    <source>
        <dbReference type="EMBL" id="JAG05267.1"/>
    </source>
</evidence>
<sequence>MDDSGADGLEEHEILRIPKVQISLELLKERPLQCSVCLEHLQANEEAKMLPCNHYFHERCIVPWLELRGTCPDCRRNLVPQSTNDDTEEFVIDEDEETLSGYESEYSSSITTYGPVVQEEPYTLDSEVGYFRVVESVNGNVYYEEIEDLPRYSIDLTESFSNDLTESFSSELTESFTTDLDTTRSPITSPISLSEDEDFIRMFAFVTFTSPTDAKSVCEMKNHSINGISINVSEAMPLTKHLPKPDKAIRSAPAQSACVQNPTGDIRLPLVNIPMFNWNPCPTNNFPYFWDGTSMFPNNFIPG</sequence>
<keyword evidence="2" id="KW-0812">Transmembrane</keyword>
<evidence type="ECO:0000256" key="8">
    <source>
        <dbReference type="PROSITE-ProRule" id="PRU00175"/>
    </source>
</evidence>
<keyword evidence="6" id="KW-1133">Transmembrane helix</keyword>
<comment type="subcellular location">
    <subcellularLocation>
        <location evidence="1">Membrane</location>
    </subcellularLocation>
</comment>
<evidence type="ECO:0000259" key="9">
    <source>
        <dbReference type="PROSITE" id="PS50089"/>
    </source>
</evidence>